<keyword evidence="3" id="KW-1185">Reference proteome</keyword>
<accession>A0ABS7QWF3</accession>
<dbReference type="EMBL" id="JAINVZ010000017">
    <property type="protein sequence ID" value="MBY8887541.1"/>
    <property type="molecule type" value="Genomic_DNA"/>
</dbReference>
<evidence type="ECO:0000313" key="3">
    <source>
        <dbReference type="Proteomes" id="UP001198565"/>
    </source>
</evidence>
<dbReference type="Pfam" id="PF01636">
    <property type="entry name" value="APH"/>
    <property type="match status" value="1"/>
</dbReference>
<gene>
    <name evidence="2" type="ORF">K7472_22250</name>
</gene>
<dbReference type="RefSeq" id="WP_222980292.1">
    <property type="nucleotide sequence ID" value="NZ_JAINVZ010000017.1"/>
</dbReference>
<evidence type="ECO:0000313" key="2">
    <source>
        <dbReference type="EMBL" id="MBY8887541.1"/>
    </source>
</evidence>
<comment type="caution">
    <text evidence="2">The sequence shown here is derived from an EMBL/GenBank/DDBJ whole genome shotgun (WGS) entry which is preliminary data.</text>
</comment>
<reference evidence="2 3" key="1">
    <citation type="submission" date="2021-08" db="EMBL/GenBank/DDBJ databases">
        <title>Streptomyces sp. PTM05 isolated from lichen.</title>
        <authorList>
            <person name="Somphong A."/>
            <person name="Phongsopitanun W."/>
            <person name="Tanasupawat S."/>
        </authorList>
    </citation>
    <scope>NUCLEOTIDE SEQUENCE [LARGE SCALE GENOMIC DNA]</scope>
    <source>
        <strain evidence="2 3">Ptm05</strain>
    </source>
</reference>
<dbReference type="SUPFAM" id="SSF56112">
    <property type="entry name" value="Protein kinase-like (PK-like)"/>
    <property type="match status" value="1"/>
</dbReference>
<organism evidence="2 3">
    <name type="scientific">Streptantibioticus parmotrematis</name>
    <dbReference type="NCBI Taxonomy" id="2873249"/>
    <lineage>
        <taxon>Bacteria</taxon>
        <taxon>Bacillati</taxon>
        <taxon>Actinomycetota</taxon>
        <taxon>Actinomycetes</taxon>
        <taxon>Kitasatosporales</taxon>
        <taxon>Streptomycetaceae</taxon>
        <taxon>Streptantibioticus</taxon>
    </lineage>
</organism>
<name>A0ABS7QWF3_9ACTN</name>
<dbReference type="InterPro" id="IPR011009">
    <property type="entry name" value="Kinase-like_dom_sf"/>
</dbReference>
<dbReference type="InterPro" id="IPR002575">
    <property type="entry name" value="Aminoglycoside_PTrfase"/>
</dbReference>
<feature type="domain" description="Aminoglycoside phosphotransferase" evidence="1">
    <location>
        <begin position="58"/>
        <end position="261"/>
    </location>
</feature>
<sequence length="309" mass="35033">MTGVDIRVMAMPCPSCFPGDRLGRVISELSAWCRSTFPDMRVTASHDRPDGTTAVCELAGDDGRHWFAKRHAAPQAYRREVTAYRDWVPALAGSAPGLVMADDTSLTLVVTAVPGTPADATPLTVRDERATHRRAGALLRAFHQAAPPAVTTDFAEVIRERYEKWRPRAERILRTEELRFVEKAVHALADHPEAELAPCHRDYTARNWLIDGDRVYVIDFEHSRTDARIWDFLRLCHQVWPHRPDLREEFMAGYGRDFTEAERAQLELCGVHHAMTTIVWAREVGDTDFERVGRDVLTRLRAEARDPGN</sequence>
<dbReference type="Proteomes" id="UP001198565">
    <property type="component" value="Unassembled WGS sequence"/>
</dbReference>
<evidence type="ECO:0000259" key="1">
    <source>
        <dbReference type="Pfam" id="PF01636"/>
    </source>
</evidence>
<dbReference type="Gene3D" id="3.90.1200.10">
    <property type="match status" value="1"/>
</dbReference>
<proteinExistence type="predicted"/>
<protein>
    <submittedName>
        <fullName evidence="2">Aminoglycoside phosphotransferase family protein</fullName>
    </submittedName>
</protein>